<dbReference type="InterPro" id="IPR036390">
    <property type="entry name" value="WH_DNA-bd_sf"/>
</dbReference>
<sequence length="213" mass="22721">MEAPLPPRNPDRADGRDDARAEGLDDDARTPSPLAVSVLALLAEAPATQAALREQLTSRRQDRLVAWDEDALGEAVAEVRGHGWATGATALELTEAGHDALIAWTAAALAAHDPERPAFDLALLTAPAVSPDIARAALTRRLAALDAATGELTTRIRTAARRGLSEAYGLQADYRRALLMAEFRWLSRLLERMDSGELSWTAGEAPTTTPEGA</sequence>
<dbReference type="AlphaFoldDB" id="A0A1X6WT10"/>
<accession>A0A1X6WT10</accession>
<dbReference type="OrthoDB" id="8443918at2"/>
<dbReference type="RefSeq" id="WP_087101872.1">
    <property type="nucleotide sequence ID" value="NZ_FWFG01000012.1"/>
</dbReference>
<keyword evidence="3" id="KW-1185">Reference proteome</keyword>
<feature type="compositionally biased region" description="Basic and acidic residues" evidence="1">
    <location>
        <begin position="9"/>
        <end position="29"/>
    </location>
</feature>
<proteinExistence type="predicted"/>
<evidence type="ECO:0000313" key="2">
    <source>
        <dbReference type="EMBL" id="SLM88130.1"/>
    </source>
</evidence>
<dbReference type="Proteomes" id="UP000195981">
    <property type="component" value="Unassembled WGS sequence"/>
</dbReference>
<organism evidence="2 3">
    <name type="scientific">Brachybacterium nesterenkovii</name>
    <dbReference type="NCBI Taxonomy" id="47847"/>
    <lineage>
        <taxon>Bacteria</taxon>
        <taxon>Bacillati</taxon>
        <taxon>Actinomycetota</taxon>
        <taxon>Actinomycetes</taxon>
        <taxon>Micrococcales</taxon>
        <taxon>Dermabacteraceae</taxon>
        <taxon>Brachybacterium</taxon>
    </lineage>
</organism>
<gene>
    <name evidence="2" type="ORF">FM110_01145</name>
</gene>
<protein>
    <submittedName>
        <fullName evidence="2">Transcriptional regulator, PadR family</fullName>
    </submittedName>
</protein>
<name>A0A1X6WT10_9MICO</name>
<dbReference type="SUPFAM" id="SSF46785">
    <property type="entry name" value="Winged helix' DNA-binding domain"/>
    <property type="match status" value="1"/>
</dbReference>
<dbReference type="EMBL" id="FWFG01000012">
    <property type="protein sequence ID" value="SLM88130.1"/>
    <property type="molecule type" value="Genomic_DNA"/>
</dbReference>
<evidence type="ECO:0000313" key="3">
    <source>
        <dbReference type="Proteomes" id="UP000195981"/>
    </source>
</evidence>
<evidence type="ECO:0000256" key="1">
    <source>
        <dbReference type="SAM" id="MobiDB-lite"/>
    </source>
</evidence>
<feature type="region of interest" description="Disordered" evidence="1">
    <location>
        <begin position="1"/>
        <end position="30"/>
    </location>
</feature>
<reference evidence="2 3" key="1">
    <citation type="submission" date="2017-02" db="EMBL/GenBank/DDBJ databases">
        <authorList>
            <person name="Peterson S.W."/>
        </authorList>
    </citation>
    <scope>NUCLEOTIDE SEQUENCE [LARGE SCALE GENOMIC DNA]</scope>
    <source>
        <strain evidence="2 3">CIP104813</strain>
    </source>
</reference>